<dbReference type="InterPro" id="IPR039426">
    <property type="entry name" value="TonB-dep_rcpt-like"/>
</dbReference>
<keyword evidence="7 10" id="KW-0472">Membrane</keyword>
<keyword evidence="4 10" id="KW-0812">Transmembrane</keyword>
<dbReference type="InterPro" id="IPR008969">
    <property type="entry name" value="CarboxyPept-like_regulatory"/>
</dbReference>
<dbReference type="SUPFAM" id="SSF56935">
    <property type="entry name" value="Porins"/>
    <property type="match status" value="1"/>
</dbReference>
<sequence length="820" mass="91572">MVIHLRLVLLVLFLFANSNVLWAQYLEIAGVILDKQTNQPIAFGTVAVKGHPHGTTTESKGRFSLKLTEQAFNSVLIASCIGYRSDTLKLMREKKFYTLKLEPVKSHLNEVVVTGVSRATLARENPIPVVGVSTKKIEQAAESNIVDVLVKSVPGLNAVKTGPNISKPFIRGLGYNRVLTLYDGIRQEGQQWGDEHGIEVDAYHIVRAEVVKGPSSLIYGSDALAGVVGLIPAGVADSGLRGKYFGEYQSNNGLIGNGMRLTYRSGRWSYVAAASYRIARNYTNQIDGRVYNTGFREMNALGTVKYSSAKGYSSLNLTLYNNLQGIPDGSRDSLARRFTYQVAEGAADDVTKRPIVPENILNSYQLSPLHQHIQHYRVYTKNQYSIGAGDIDFSVAFQQNIRREYNHPTQPDQAGMYVRLNTVNYAFNYNVPLFNNTMLSTGINGMYQDNKSKDATDFPIPDYRLFDAGAYAFLKWSYERWTVGGGLRYDQRFLRGKDFYTATDPVTGFSRRVAGNINNAYLQFPTIDQQFNGVSLSLGTTYKVSEQLSLKANIARGYRAPSITEYASNGLDPGAHIVYLGNRSFEPEFSLQEDLGGEFSNQYVSASLSVFNNNITNYIYLTQLTDASGNSITDAQGNKTYQYQQSRAQLYGLEATLSIIPEGMAGFSFDNAFTINYGFNRSVRYKGAGIQGEFLPLIPPFRLLSSIQQEFKLKQGWVNSFKFKAEADFNGAQNRFLALNNTETATAGYTLIDLSAGAEIRYTRQHCLQLMLQVNNIFDTPYQSHLNRLKYFEYYSQSPNGRTGIYNMGRNICLKAVLPF</sequence>
<name>A0A9X2BCK6_9SPHI</name>
<evidence type="ECO:0000259" key="13">
    <source>
        <dbReference type="Pfam" id="PF07715"/>
    </source>
</evidence>
<dbReference type="InterPro" id="IPR036942">
    <property type="entry name" value="Beta-barrel_TonB_sf"/>
</dbReference>
<dbReference type="PANTHER" id="PTHR30069">
    <property type="entry name" value="TONB-DEPENDENT OUTER MEMBRANE RECEPTOR"/>
    <property type="match status" value="1"/>
</dbReference>
<comment type="subcellular location">
    <subcellularLocation>
        <location evidence="1 10">Cell outer membrane</location>
        <topology evidence="1 10">Multi-pass membrane protein</topology>
    </subcellularLocation>
</comment>
<dbReference type="Gene3D" id="2.60.40.1120">
    <property type="entry name" value="Carboxypeptidase-like, regulatory domain"/>
    <property type="match status" value="1"/>
</dbReference>
<keyword evidence="15" id="KW-1185">Reference proteome</keyword>
<comment type="similarity">
    <text evidence="10 11">Belongs to the TonB-dependent receptor family.</text>
</comment>
<keyword evidence="6 11" id="KW-0798">TonB box</keyword>
<dbReference type="PROSITE" id="PS52016">
    <property type="entry name" value="TONB_DEPENDENT_REC_3"/>
    <property type="match status" value="1"/>
</dbReference>
<dbReference type="Pfam" id="PF00593">
    <property type="entry name" value="TonB_dep_Rec_b-barrel"/>
    <property type="match status" value="1"/>
</dbReference>
<evidence type="ECO:0000256" key="6">
    <source>
        <dbReference type="ARBA" id="ARBA00023077"/>
    </source>
</evidence>
<dbReference type="GO" id="GO:0044718">
    <property type="term" value="P:siderophore transmembrane transport"/>
    <property type="evidence" value="ECO:0007669"/>
    <property type="project" value="TreeGrafter"/>
</dbReference>
<dbReference type="Pfam" id="PF07715">
    <property type="entry name" value="Plug"/>
    <property type="match status" value="1"/>
</dbReference>
<dbReference type="GO" id="GO:0009279">
    <property type="term" value="C:cell outer membrane"/>
    <property type="evidence" value="ECO:0007669"/>
    <property type="project" value="UniProtKB-SubCell"/>
</dbReference>
<evidence type="ECO:0000256" key="11">
    <source>
        <dbReference type="RuleBase" id="RU003357"/>
    </source>
</evidence>
<evidence type="ECO:0000256" key="10">
    <source>
        <dbReference type="PROSITE-ProRule" id="PRU01360"/>
    </source>
</evidence>
<evidence type="ECO:0000256" key="4">
    <source>
        <dbReference type="ARBA" id="ARBA00022692"/>
    </source>
</evidence>
<dbReference type="PANTHER" id="PTHR30069:SF29">
    <property type="entry name" value="HEMOGLOBIN AND HEMOGLOBIN-HAPTOGLOBIN-BINDING PROTEIN 1-RELATED"/>
    <property type="match status" value="1"/>
</dbReference>
<dbReference type="InterPro" id="IPR037066">
    <property type="entry name" value="Plug_dom_sf"/>
</dbReference>
<evidence type="ECO:0000256" key="1">
    <source>
        <dbReference type="ARBA" id="ARBA00004571"/>
    </source>
</evidence>
<feature type="domain" description="TonB-dependent receptor plug" evidence="13">
    <location>
        <begin position="123"/>
        <end position="227"/>
    </location>
</feature>
<dbReference type="InterPro" id="IPR000531">
    <property type="entry name" value="Beta-barrel_TonB"/>
</dbReference>
<dbReference type="GO" id="GO:0015344">
    <property type="term" value="F:siderophore uptake transmembrane transporter activity"/>
    <property type="evidence" value="ECO:0007669"/>
    <property type="project" value="TreeGrafter"/>
</dbReference>
<keyword evidence="8 14" id="KW-0675">Receptor</keyword>
<keyword evidence="5" id="KW-0732">Signal</keyword>
<dbReference type="RefSeq" id="WP_245129231.1">
    <property type="nucleotide sequence ID" value="NZ_JALJEJ010000002.1"/>
</dbReference>
<protein>
    <submittedName>
        <fullName evidence="14">TonB-dependent receptor</fullName>
    </submittedName>
</protein>
<keyword evidence="2 10" id="KW-0813">Transport</keyword>
<accession>A0A9X2BCK6</accession>
<dbReference type="Gene3D" id="2.40.170.20">
    <property type="entry name" value="TonB-dependent receptor, beta-barrel domain"/>
    <property type="match status" value="1"/>
</dbReference>
<proteinExistence type="inferred from homology"/>
<evidence type="ECO:0000256" key="3">
    <source>
        <dbReference type="ARBA" id="ARBA00022452"/>
    </source>
</evidence>
<dbReference type="InterPro" id="IPR012910">
    <property type="entry name" value="Plug_dom"/>
</dbReference>
<keyword evidence="9 10" id="KW-0998">Cell outer membrane</keyword>
<reference evidence="14" key="1">
    <citation type="submission" date="2022-04" db="EMBL/GenBank/DDBJ databases">
        <title>Mucilaginibacter sp. RS28 isolated from freshwater.</title>
        <authorList>
            <person name="Ko S.-R."/>
        </authorList>
    </citation>
    <scope>NUCLEOTIDE SEQUENCE</scope>
    <source>
        <strain evidence="14">RS28</strain>
    </source>
</reference>
<evidence type="ECO:0000259" key="12">
    <source>
        <dbReference type="Pfam" id="PF00593"/>
    </source>
</evidence>
<evidence type="ECO:0000256" key="2">
    <source>
        <dbReference type="ARBA" id="ARBA00022448"/>
    </source>
</evidence>
<feature type="domain" description="TonB-dependent receptor-like beta-barrel" evidence="12">
    <location>
        <begin position="299"/>
        <end position="777"/>
    </location>
</feature>
<dbReference type="Proteomes" id="UP001139450">
    <property type="component" value="Unassembled WGS sequence"/>
</dbReference>
<dbReference type="Pfam" id="PF13715">
    <property type="entry name" value="CarbopepD_reg_2"/>
    <property type="match status" value="1"/>
</dbReference>
<evidence type="ECO:0000256" key="9">
    <source>
        <dbReference type="ARBA" id="ARBA00023237"/>
    </source>
</evidence>
<comment type="caution">
    <text evidence="14">The sequence shown here is derived from an EMBL/GenBank/DDBJ whole genome shotgun (WGS) entry which is preliminary data.</text>
</comment>
<dbReference type="Gene3D" id="2.170.130.10">
    <property type="entry name" value="TonB-dependent receptor, plug domain"/>
    <property type="match status" value="1"/>
</dbReference>
<evidence type="ECO:0000256" key="8">
    <source>
        <dbReference type="ARBA" id="ARBA00023170"/>
    </source>
</evidence>
<evidence type="ECO:0000256" key="7">
    <source>
        <dbReference type="ARBA" id="ARBA00023136"/>
    </source>
</evidence>
<evidence type="ECO:0000256" key="5">
    <source>
        <dbReference type="ARBA" id="ARBA00022729"/>
    </source>
</evidence>
<dbReference type="SUPFAM" id="SSF49464">
    <property type="entry name" value="Carboxypeptidase regulatory domain-like"/>
    <property type="match status" value="1"/>
</dbReference>
<evidence type="ECO:0000313" key="15">
    <source>
        <dbReference type="Proteomes" id="UP001139450"/>
    </source>
</evidence>
<evidence type="ECO:0000313" key="14">
    <source>
        <dbReference type="EMBL" id="MCJ8209403.1"/>
    </source>
</evidence>
<dbReference type="AlphaFoldDB" id="A0A9X2BCK6"/>
<organism evidence="14 15">
    <name type="scientific">Mucilaginibacter straminoryzae</name>
    <dbReference type="NCBI Taxonomy" id="2932774"/>
    <lineage>
        <taxon>Bacteria</taxon>
        <taxon>Pseudomonadati</taxon>
        <taxon>Bacteroidota</taxon>
        <taxon>Sphingobacteriia</taxon>
        <taxon>Sphingobacteriales</taxon>
        <taxon>Sphingobacteriaceae</taxon>
        <taxon>Mucilaginibacter</taxon>
    </lineage>
</organism>
<keyword evidence="3 10" id="KW-1134">Transmembrane beta strand</keyword>
<gene>
    <name evidence="14" type="ORF">MUY27_06755</name>
</gene>
<dbReference type="EMBL" id="JALJEJ010000002">
    <property type="protein sequence ID" value="MCJ8209403.1"/>
    <property type="molecule type" value="Genomic_DNA"/>
</dbReference>